<organism evidence="3 4">
    <name type="scientific">Paenibacillus xylanivorans</name>
    <dbReference type="NCBI Taxonomy" id="1705561"/>
    <lineage>
        <taxon>Bacteria</taxon>
        <taxon>Bacillati</taxon>
        <taxon>Bacillota</taxon>
        <taxon>Bacilli</taxon>
        <taxon>Bacillales</taxon>
        <taxon>Paenibacillaceae</taxon>
        <taxon>Paenibacillus</taxon>
    </lineage>
</organism>
<dbReference type="InterPro" id="IPR036291">
    <property type="entry name" value="NAD(P)-bd_dom_sf"/>
</dbReference>
<dbReference type="InterPro" id="IPR013120">
    <property type="entry name" value="FAR_NAD-bd"/>
</dbReference>
<keyword evidence="4" id="KW-1185">Reference proteome</keyword>
<protein>
    <recommendedName>
        <fullName evidence="5">Nonribosomal peptide synthetase MxaA</fullName>
    </recommendedName>
</protein>
<dbReference type="GO" id="GO:0004029">
    <property type="term" value="F:aldehyde dehydrogenase (NAD+) activity"/>
    <property type="evidence" value="ECO:0007669"/>
    <property type="project" value="TreeGrafter"/>
</dbReference>
<dbReference type="Pfam" id="PF07993">
    <property type="entry name" value="NAD_binding_4"/>
    <property type="match status" value="1"/>
</dbReference>
<dbReference type="Gene3D" id="3.40.50.1820">
    <property type="entry name" value="alpha/beta hydrolase"/>
    <property type="match status" value="1"/>
</dbReference>
<dbReference type="InterPro" id="IPR000073">
    <property type="entry name" value="AB_hydrolase_1"/>
</dbReference>
<dbReference type="Pfam" id="PF00561">
    <property type="entry name" value="Abhydrolase_1"/>
    <property type="match status" value="1"/>
</dbReference>
<dbReference type="InterPro" id="IPR051783">
    <property type="entry name" value="NAD(P)-dependent_oxidoreduct"/>
</dbReference>
<dbReference type="PANTHER" id="PTHR48079:SF6">
    <property type="entry name" value="NAD(P)-BINDING DOMAIN-CONTAINING PROTEIN-RELATED"/>
    <property type="match status" value="1"/>
</dbReference>
<evidence type="ECO:0000259" key="1">
    <source>
        <dbReference type="Pfam" id="PF00561"/>
    </source>
</evidence>
<feature type="domain" description="AB hydrolase-1" evidence="1">
    <location>
        <begin position="399"/>
        <end position="602"/>
    </location>
</feature>
<accession>A0A0M9BTB0</accession>
<dbReference type="PATRIC" id="fig|1705561.3.peg.691"/>
<proteinExistence type="predicted"/>
<evidence type="ECO:0000313" key="4">
    <source>
        <dbReference type="Proteomes" id="UP000037688"/>
    </source>
</evidence>
<evidence type="ECO:0008006" key="5">
    <source>
        <dbReference type="Google" id="ProtNLM"/>
    </source>
</evidence>
<dbReference type="Proteomes" id="UP000037688">
    <property type="component" value="Unassembled WGS sequence"/>
</dbReference>
<comment type="caution">
    <text evidence="3">The sequence shown here is derived from an EMBL/GenBank/DDBJ whole genome shotgun (WGS) entry which is preliminary data.</text>
</comment>
<sequence>MATESTTILMTGSTGFIGKEAVKQLGDTEAQLLLLVRSESKARMVLNEYGVTDFSRITCIQGDLSAPGLGLTKADRERALQANIIIHAGGTMDVTLQPKVAEQIFMNGARGIVELAKDIQRIHRLRHFIHVVGFMSPYGRKDSPSISSANEDVGGKSNRQKSWISKAFHSESAYEHMKFEADRYIRQHAEQHSYVLSVVNPSTVVGPYPTGATEQTGGIGMMIQAMRRRRMPVIPGGLQHWLPLVSNDVVSQTLVFLTQDINPSGGTYPLLSKKSDSPDMKELIRLLAAELDVSAPRWSLPLSMIHAAMKAGGTKISGIPPESIAFITKQDFEVQQTEQLFQRMGQHLPEVSQLLPYVTADLDYRFSYPSQEEMPPGWTRTRKGNLAVLVHEGQGDPWVIVHGLMSSADDMIPLGDALWSMTGNPVWLVDLAGFGRSPVHRNRGKGMAFKGQVEAVRSVLDEVQGPVKLVGHSVGAAIAAMVIQESVREDIQFAMLQPVWGASKDRMQRLISRFPRRMLQGLLSWMTPQQVAEQLKRADASENNPILLDDYARRAASGLKSPRIAGVNADLLHWIQSHSANEVSQIRADAQRTLMVWGTNDQGYSRPENIHSSVQHVELPYGHQFPLFQAEETASLLVAWQMNRR</sequence>
<dbReference type="SUPFAM" id="SSF51735">
    <property type="entry name" value="NAD(P)-binding Rossmann-fold domains"/>
    <property type="match status" value="1"/>
</dbReference>
<dbReference type="PANTHER" id="PTHR48079">
    <property type="entry name" value="PROTEIN YEEZ"/>
    <property type="match status" value="1"/>
</dbReference>
<dbReference type="AlphaFoldDB" id="A0A0M9BTB0"/>
<dbReference type="Gene3D" id="3.40.50.720">
    <property type="entry name" value="NAD(P)-binding Rossmann-like Domain"/>
    <property type="match status" value="1"/>
</dbReference>
<name>A0A0M9BTB0_9BACL</name>
<evidence type="ECO:0000259" key="2">
    <source>
        <dbReference type="Pfam" id="PF07993"/>
    </source>
</evidence>
<dbReference type="SUPFAM" id="SSF53474">
    <property type="entry name" value="alpha/beta-Hydrolases"/>
    <property type="match status" value="1"/>
</dbReference>
<dbReference type="InterPro" id="IPR029058">
    <property type="entry name" value="AB_hydrolase_fold"/>
</dbReference>
<reference evidence="3 4" key="1">
    <citation type="submission" date="2015-08" db="EMBL/GenBank/DDBJ databases">
        <title>Draft genome sequence of cellulolytic and xylanolytic Paenibacillus sp. A59, isolated from a decaying forest soil from Patagonia, Argentina.</title>
        <authorList>
            <person name="Ghio S."/>
            <person name="Caceres A.M."/>
            <person name="Talia P."/>
            <person name="Grasso D."/>
            <person name="Campos E."/>
        </authorList>
    </citation>
    <scope>NUCLEOTIDE SEQUENCE [LARGE SCALE GENOMIC DNA]</scope>
    <source>
        <strain evidence="3 4">A59</strain>
    </source>
</reference>
<dbReference type="GO" id="GO:0005737">
    <property type="term" value="C:cytoplasm"/>
    <property type="evidence" value="ECO:0007669"/>
    <property type="project" value="TreeGrafter"/>
</dbReference>
<gene>
    <name evidence="3" type="ORF">AMS66_05005</name>
</gene>
<evidence type="ECO:0000313" key="3">
    <source>
        <dbReference type="EMBL" id="KOY17732.1"/>
    </source>
</evidence>
<dbReference type="EMBL" id="LITU01000036">
    <property type="protein sequence ID" value="KOY17732.1"/>
    <property type="molecule type" value="Genomic_DNA"/>
</dbReference>
<feature type="domain" description="Thioester reductase (TE)" evidence="2">
    <location>
        <begin position="11"/>
        <end position="253"/>
    </location>
</feature>